<dbReference type="EMBL" id="BKCP01008292">
    <property type="protein sequence ID" value="GER48577.1"/>
    <property type="molecule type" value="Genomic_DNA"/>
</dbReference>
<accession>A0A5A7QW22</accession>
<dbReference type="AlphaFoldDB" id="A0A5A7QW22"/>
<keyword evidence="9" id="KW-1185">Reference proteome</keyword>
<organism evidence="8 9">
    <name type="scientific">Striga asiatica</name>
    <name type="common">Asiatic witchweed</name>
    <name type="synonym">Buchnera asiatica</name>
    <dbReference type="NCBI Taxonomy" id="4170"/>
    <lineage>
        <taxon>Eukaryota</taxon>
        <taxon>Viridiplantae</taxon>
        <taxon>Streptophyta</taxon>
        <taxon>Embryophyta</taxon>
        <taxon>Tracheophyta</taxon>
        <taxon>Spermatophyta</taxon>
        <taxon>Magnoliopsida</taxon>
        <taxon>eudicotyledons</taxon>
        <taxon>Gunneridae</taxon>
        <taxon>Pentapetalae</taxon>
        <taxon>asterids</taxon>
        <taxon>lamiids</taxon>
        <taxon>Lamiales</taxon>
        <taxon>Orobanchaceae</taxon>
        <taxon>Buchnereae</taxon>
        <taxon>Striga</taxon>
    </lineage>
</organism>
<dbReference type="PANTHER" id="PTHR10201">
    <property type="entry name" value="MATRIX METALLOPROTEINASE"/>
    <property type="match status" value="1"/>
</dbReference>
<dbReference type="GO" id="GO:0008270">
    <property type="term" value="F:zinc ion binding"/>
    <property type="evidence" value="ECO:0007669"/>
    <property type="project" value="InterPro"/>
</dbReference>
<dbReference type="GO" id="GO:0006508">
    <property type="term" value="P:proteolysis"/>
    <property type="evidence" value="ECO:0007669"/>
    <property type="project" value="UniProtKB-KW"/>
</dbReference>
<feature type="chain" id="PRO_5022900906" evidence="6">
    <location>
        <begin position="21"/>
        <end position="125"/>
    </location>
</feature>
<sequence>MSKFLHTVSALLWTIGWAHSRDLTEAIISRDFKESGSTNFGTTHYKILCGMPSGTLMSSTMGSTKVDGSQSESFDIVTVAVHEIGHAVDLGHSNFPGAIMYYDYGDHGAVRSDDINRIKHLYSQP</sequence>
<dbReference type="Proteomes" id="UP000325081">
    <property type="component" value="Unassembled WGS sequence"/>
</dbReference>
<protein>
    <submittedName>
        <fullName evidence="8">Matrix metalloproteinase</fullName>
    </submittedName>
</protein>
<evidence type="ECO:0000256" key="5">
    <source>
        <dbReference type="ARBA" id="ARBA00023049"/>
    </source>
</evidence>
<dbReference type="GO" id="GO:0030198">
    <property type="term" value="P:extracellular matrix organization"/>
    <property type="evidence" value="ECO:0007669"/>
    <property type="project" value="TreeGrafter"/>
</dbReference>
<reference evidence="9" key="1">
    <citation type="journal article" date="2019" name="Curr. Biol.">
        <title>Genome Sequence of Striga asiatica Provides Insight into the Evolution of Plant Parasitism.</title>
        <authorList>
            <person name="Yoshida S."/>
            <person name="Kim S."/>
            <person name="Wafula E.K."/>
            <person name="Tanskanen J."/>
            <person name="Kim Y.M."/>
            <person name="Honaas L."/>
            <person name="Yang Z."/>
            <person name="Spallek T."/>
            <person name="Conn C.E."/>
            <person name="Ichihashi Y."/>
            <person name="Cheong K."/>
            <person name="Cui S."/>
            <person name="Der J.P."/>
            <person name="Gundlach H."/>
            <person name="Jiao Y."/>
            <person name="Hori C."/>
            <person name="Ishida J.K."/>
            <person name="Kasahara H."/>
            <person name="Kiba T."/>
            <person name="Kim M.S."/>
            <person name="Koo N."/>
            <person name="Laohavisit A."/>
            <person name="Lee Y.H."/>
            <person name="Lumba S."/>
            <person name="McCourt P."/>
            <person name="Mortimer J.C."/>
            <person name="Mutuku J.M."/>
            <person name="Nomura T."/>
            <person name="Sasaki-Sekimoto Y."/>
            <person name="Seto Y."/>
            <person name="Wang Y."/>
            <person name="Wakatake T."/>
            <person name="Sakakibara H."/>
            <person name="Demura T."/>
            <person name="Yamaguchi S."/>
            <person name="Yoneyama K."/>
            <person name="Manabe R.I."/>
            <person name="Nelson D.C."/>
            <person name="Schulman A.H."/>
            <person name="Timko M.P."/>
            <person name="dePamphilis C.W."/>
            <person name="Choi D."/>
            <person name="Shirasu K."/>
        </authorList>
    </citation>
    <scope>NUCLEOTIDE SEQUENCE [LARGE SCALE GENOMIC DNA]</scope>
    <source>
        <strain evidence="9">cv. UVA1</strain>
    </source>
</reference>
<dbReference type="Pfam" id="PF00413">
    <property type="entry name" value="Peptidase_M10"/>
    <property type="match status" value="1"/>
</dbReference>
<evidence type="ECO:0000256" key="6">
    <source>
        <dbReference type="SAM" id="SignalP"/>
    </source>
</evidence>
<dbReference type="OrthoDB" id="9397453at2759"/>
<evidence type="ECO:0000256" key="4">
    <source>
        <dbReference type="ARBA" id="ARBA00022833"/>
    </source>
</evidence>
<name>A0A5A7QW22_STRAF</name>
<feature type="signal peptide" evidence="6">
    <location>
        <begin position="1"/>
        <end position="20"/>
    </location>
</feature>
<evidence type="ECO:0000256" key="1">
    <source>
        <dbReference type="ARBA" id="ARBA00022670"/>
    </source>
</evidence>
<keyword evidence="3" id="KW-0378">Hydrolase</keyword>
<keyword evidence="1" id="KW-0645">Protease</keyword>
<proteinExistence type="predicted"/>
<dbReference type="SUPFAM" id="SSF55486">
    <property type="entry name" value="Metalloproteases ('zincins'), catalytic domain"/>
    <property type="match status" value="1"/>
</dbReference>
<keyword evidence="4" id="KW-0862">Zinc</keyword>
<dbReference type="GO" id="GO:0004222">
    <property type="term" value="F:metalloendopeptidase activity"/>
    <property type="evidence" value="ECO:0007669"/>
    <property type="project" value="InterPro"/>
</dbReference>
<evidence type="ECO:0000256" key="3">
    <source>
        <dbReference type="ARBA" id="ARBA00022801"/>
    </source>
</evidence>
<keyword evidence="2" id="KW-0479">Metal-binding</keyword>
<dbReference type="InterPro" id="IPR001818">
    <property type="entry name" value="Pept_M10_metallopeptidase"/>
</dbReference>
<dbReference type="GO" id="GO:0030574">
    <property type="term" value="P:collagen catabolic process"/>
    <property type="evidence" value="ECO:0007669"/>
    <property type="project" value="TreeGrafter"/>
</dbReference>
<keyword evidence="6" id="KW-0732">Signal</keyword>
<evidence type="ECO:0000259" key="7">
    <source>
        <dbReference type="Pfam" id="PF00413"/>
    </source>
</evidence>
<dbReference type="PANTHER" id="PTHR10201:SF323">
    <property type="entry name" value="MATRIX METALLOPROTEINASE-21"/>
    <property type="match status" value="1"/>
</dbReference>
<dbReference type="GO" id="GO:0031012">
    <property type="term" value="C:extracellular matrix"/>
    <property type="evidence" value="ECO:0007669"/>
    <property type="project" value="InterPro"/>
</dbReference>
<evidence type="ECO:0000313" key="8">
    <source>
        <dbReference type="EMBL" id="GER48577.1"/>
    </source>
</evidence>
<evidence type="ECO:0000256" key="2">
    <source>
        <dbReference type="ARBA" id="ARBA00022723"/>
    </source>
</evidence>
<comment type="caution">
    <text evidence="8">The sequence shown here is derived from an EMBL/GenBank/DDBJ whole genome shotgun (WGS) entry which is preliminary data.</text>
</comment>
<keyword evidence="5" id="KW-0482">Metalloprotease</keyword>
<dbReference type="Gene3D" id="3.40.390.10">
    <property type="entry name" value="Collagenase (Catalytic Domain)"/>
    <property type="match status" value="1"/>
</dbReference>
<gene>
    <name evidence="8" type="ORF">STAS_25746</name>
</gene>
<evidence type="ECO:0000313" key="9">
    <source>
        <dbReference type="Proteomes" id="UP000325081"/>
    </source>
</evidence>
<dbReference type="InterPro" id="IPR024079">
    <property type="entry name" value="MetalloPept_cat_dom_sf"/>
</dbReference>
<feature type="domain" description="Peptidase M10 metallopeptidase" evidence="7">
    <location>
        <begin position="67"/>
        <end position="122"/>
    </location>
</feature>